<name>A0A8S5SH85_9CAUD</name>
<organism evidence="1">
    <name type="scientific">Siphoviridae sp. ctBCr48</name>
    <dbReference type="NCBI Taxonomy" id="2827802"/>
    <lineage>
        <taxon>Viruses</taxon>
        <taxon>Duplodnaviria</taxon>
        <taxon>Heunggongvirae</taxon>
        <taxon>Uroviricota</taxon>
        <taxon>Caudoviricetes</taxon>
    </lineage>
</organism>
<accession>A0A8S5SH85</accession>
<protein>
    <submittedName>
        <fullName evidence="1">Uncharacterized protein</fullName>
    </submittedName>
</protein>
<sequence>MKMTLFFSLLAFSSIYVTITDEYLHDKLYACNV</sequence>
<evidence type="ECO:0000313" key="1">
    <source>
        <dbReference type="EMBL" id="DAF50377.1"/>
    </source>
</evidence>
<dbReference type="EMBL" id="BK032595">
    <property type="protein sequence ID" value="DAF50377.1"/>
    <property type="molecule type" value="Genomic_DNA"/>
</dbReference>
<reference evidence="1" key="1">
    <citation type="journal article" date="2021" name="Proc. Natl. Acad. Sci. U.S.A.">
        <title>A Catalog of Tens of Thousands of Viruses from Human Metagenomes Reveals Hidden Associations with Chronic Diseases.</title>
        <authorList>
            <person name="Tisza M.J."/>
            <person name="Buck C.B."/>
        </authorList>
    </citation>
    <scope>NUCLEOTIDE SEQUENCE</scope>
    <source>
        <strain evidence="1">CtBCr48</strain>
    </source>
</reference>
<proteinExistence type="predicted"/>